<reference evidence="1 2" key="1">
    <citation type="journal article" date="2019" name="Commun. Biol.">
        <title>The bagworm genome reveals a unique fibroin gene that provides high tensile strength.</title>
        <authorList>
            <person name="Kono N."/>
            <person name="Nakamura H."/>
            <person name="Ohtoshi R."/>
            <person name="Tomita M."/>
            <person name="Numata K."/>
            <person name="Arakawa K."/>
        </authorList>
    </citation>
    <scope>NUCLEOTIDE SEQUENCE [LARGE SCALE GENOMIC DNA]</scope>
</reference>
<dbReference type="EMBL" id="BGZK01000081">
    <property type="protein sequence ID" value="GBP16678.1"/>
    <property type="molecule type" value="Genomic_DNA"/>
</dbReference>
<organism evidence="1 2">
    <name type="scientific">Eumeta variegata</name>
    <name type="common">Bagworm moth</name>
    <name type="synonym">Eumeta japonica</name>
    <dbReference type="NCBI Taxonomy" id="151549"/>
    <lineage>
        <taxon>Eukaryota</taxon>
        <taxon>Metazoa</taxon>
        <taxon>Ecdysozoa</taxon>
        <taxon>Arthropoda</taxon>
        <taxon>Hexapoda</taxon>
        <taxon>Insecta</taxon>
        <taxon>Pterygota</taxon>
        <taxon>Neoptera</taxon>
        <taxon>Endopterygota</taxon>
        <taxon>Lepidoptera</taxon>
        <taxon>Glossata</taxon>
        <taxon>Ditrysia</taxon>
        <taxon>Tineoidea</taxon>
        <taxon>Psychidae</taxon>
        <taxon>Oiketicinae</taxon>
        <taxon>Eumeta</taxon>
    </lineage>
</organism>
<sequence length="100" mass="10948">MRTTTERPSSWIASGAGARFAENWKPNRYDVIDRINKTSCRRTSTSSHIVPDFDPDHALDSNSAPTLGFPVSFSISAPVPAFYSIPIAISKSKAILLPIQ</sequence>
<gene>
    <name evidence="1" type="ORF">EVAR_13303_1</name>
</gene>
<proteinExistence type="predicted"/>
<dbReference type="Proteomes" id="UP000299102">
    <property type="component" value="Unassembled WGS sequence"/>
</dbReference>
<accession>A0A4C1TRV9</accession>
<keyword evidence="2" id="KW-1185">Reference proteome</keyword>
<comment type="caution">
    <text evidence="1">The sequence shown here is derived from an EMBL/GenBank/DDBJ whole genome shotgun (WGS) entry which is preliminary data.</text>
</comment>
<evidence type="ECO:0000313" key="1">
    <source>
        <dbReference type="EMBL" id="GBP16678.1"/>
    </source>
</evidence>
<evidence type="ECO:0000313" key="2">
    <source>
        <dbReference type="Proteomes" id="UP000299102"/>
    </source>
</evidence>
<dbReference type="AlphaFoldDB" id="A0A4C1TRV9"/>
<protein>
    <submittedName>
        <fullName evidence="1">Uncharacterized protein</fullName>
    </submittedName>
</protein>
<name>A0A4C1TRV9_EUMVA</name>